<dbReference type="Proteomes" id="UP000242715">
    <property type="component" value="Unassembled WGS sequence"/>
</dbReference>
<gene>
    <name evidence="1" type="ORF">TSUD_190420</name>
</gene>
<accession>A0A2Z6NXU0</accession>
<dbReference type="PANTHER" id="PTHR42916">
    <property type="entry name" value="2-SUCCINYL-5-ENOLPYRUVYL-6-HYDROXY-3-CYCLOHEXENE-1-CARBOXYLATE SYNTHASE"/>
    <property type="match status" value="1"/>
</dbReference>
<sequence>MYFPVPALRSPTFYNGLLILPHSNSSTSSPSPSPLGVGLTRTVLPRVHVTGGVMVPPSPKALSWFCCQPESSGVYPVIFISKNMDNPTCKSLYVNGSRGVFGIGAAVSFVNSSSINKSMIKRYISTDSTNIVAYGFMDVNLDNDSISMNHEDGCFSFFIPQIELDEMESVSILTMTLAWDNFSLSNFGKALHLLEVSLNQCYELSLNYMKSYGLGLNVLVPHIVVSPGSQHGAADPSYAMVGLGP</sequence>
<dbReference type="AlphaFoldDB" id="A0A2Z6NXU0"/>
<keyword evidence="2" id="KW-1185">Reference proteome</keyword>
<evidence type="ECO:0000313" key="2">
    <source>
        <dbReference type="Proteomes" id="UP000242715"/>
    </source>
</evidence>
<protein>
    <submittedName>
        <fullName evidence="1">Uncharacterized protein</fullName>
    </submittedName>
</protein>
<organism evidence="1 2">
    <name type="scientific">Trifolium subterraneum</name>
    <name type="common">Subterranean clover</name>
    <dbReference type="NCBI Taxonomy" id="3900"/>
    <lineage>
        <taxon>Eukaryota</taxon>
        <taxon>Viridiplantae</taxon>
        <taxon>Streptophyta</taxon>
        <taxon>Embryophyta</taxon>
        <taxon>Tracheophyta</taxon>
        <taxon>Spermatophyta</taxon>
        <taxon>Magnoliopsida</taxon>
        <taxon>eudicotyledons</taxon>
        <taxon>Gunneridae</taxon>
        <taxon>Pentapetalae</taxon>
        <taxon>rosids</taxon>
        <taxon>fabids</taxon>
        <taxon>Fabales</taxon>
        <taxon>Fabaceae</taxon>
        <taxon>Papilionoideae</taxon>
        <taxon>50 kb inversion clade</taxon>
        <taxon>NPAAA clade</taxon>
        <taxon>Hologalegina</taxon>
        <taxon>IRL clade</taxon>
        <taxon>Trifolieae</taxon>
        <taxon>Trifolium</taxon>
    </lineage>
</organism>
<reference evidence="2" key="1">
    <citation type="journal article" date="2017" name="Front. Plant Sci.">
        <title>Climate Clever Clovers: New Paradigm to Reduce the Environmental Footprint of Ruminants by Breeding Low Methanogenic Forages Utilizing Haplotype Variation.</title>
        <authorList>
            <person name="Kaur P."/>
            <person name="Appels R."/>
            <person name="Bayer P.E."/>
            <person name="Keeble-Gagnere G."/>
            <person name="Wang J."/>
            <person name="Hirakawa H."/>
            <person name="Shirasawa K."/>
            <person name="Vercoe P."/>
            <person name="Stefanova K."/>
            <person name="Durmic Z."/>
            <person name="Nichols P."/>
            <person name="Revell C."/>
            <person name="Isobe S.N."/>
            <person name="Edwards D."/>
            <person name="Erskine W."/>
        </authorList>
    </citation>
    <scope>NUCLEOTIDE SEQUENCE [LARGE SCALE GENOMIC DNA]</scope>
    <source>
        <strain evidence="2">cv. Daliak</strain>
    </source>
</reference>
<evidence type="ECO:0000313" key="1">
    <source>
        <dbReference type="EMBL" id="GAU41142.1"/>
    </source>
</evidence>
<name>A0A2Z6NXU0_TRISU</name>
<proteinExistence type="predicted"/>
<dbReference type="PANTHER" id="PTHR42916:SF1">
    <property type="entry name" value="PROTEIN PHYLLO, CHLOROPLASTIC"/>
    <property type="match status" value="1"/>
</dbReference>
<dbReference type="OrthoDB" id="1431770at2759"/>
<dbReference type="EMBL" id="DF973848">
    <property type="protein sequence ID" value="GAU41142.1"/>
    <property type="molecule type" value="Genomic_DNA"/>
</dbReference>